<gene>
    <name evidence="11" type="ORF">COEREDRAFT_84053</name>
</gene>
<dbReference type="PANTHER" id="PTHR33568">
    <property type="entry name" value="DNA POLYMERASE"/>
    <property type="match status" value="1"/>
</dbReference>
<dbReference type="AlphaFoldDB" id="A0A2G5B0L1"/>
<evidence type="ECO:0000256" key="3">
    <source>
        <dbReference type="ARBA" id="ARBA00014385"/>
    </source>
</evidence>
<dbReference type="EC" id="2.7.7.7" evidence="2"/>
<dbReference type="PANTHER" id="PTHR33568:SF3">
    <property type="entry name" value="DNA-DIRECTED DNA POLYMERASE"/>
    <property type="match status" value="1"/>
</dbReference>
<evidence type="ECO:0000256" key="2">
    <source>
        <dbReference type="ARBA" id="ARBA00012417"/>
    </source>
</evidence>
<dbReference type="InterPro" id="IPR017964">
    <property type="entry name" value="DNA-dir_DNA_pol_B_CS"/>
</dbReference>
<evidence type="ECO:0000256" key="5">
    <source>
        <dbReference type="ARBA" id="ARBA00022695"/>
    </source>
</evidence>
<dbReference type="STRING" id="763665.A0A2G5B0L1"/>
<dbReference type="SUPFAM" id="SSF53098">
    <property type="entry name" value="Ribonuclease H-like"/>
    <property type="match status" value="1"/>
</dbReference>
<dbReference type="InterPro" id="IPR004868">
    <property type="entry name" value="DNA-dir_DNA_pol_B_mt/vir"/>
</dbReference>
<evidence type="ECO:0000256" key="4">
    <source>
        <dbReference type="ARBA" id="ARBA00022679"/>
    </source>
</evidence>
<dbReference type="Pfam" id="PF03175">
    <property type="entry name" value="DNA_pol_B_2"/>
    <property type="match status" value="1"/>
</dbReference>
<evidence type="ECO:0000313" key="12">
    <source>
        <dbReference type="Proteomes" id="UP000242474"/>
    </source>
</evidence>
<dbReference type="Gene3D" id="3.90.1600.10">
    <property type="entry name" value="Palm domain of DNA polymerase"/>
    <property type="match status" value="1"/>
</dbReference>
<reference evidence="11 12" key="1">
    <citation type="journal article" date="2015" name="Genome Biol. Evol.">
        <title>Phylogenomic analyses indicate that early fungi evolved digesting cell walls of algal ancestors of land plants.</title>
        <authorList>
            <person name="Chang Y."/>
            <person name="Wang S."/>
            <person name="Sekimoto S."/>
            <person name="Aerts A.L."/>
            <person name="Choi C."/>
            <person name="Clum A."/>
            <person name="LaButti K.M."/>
            <person name="Lindquist E.A."/>
            <person name="Yee Ngan C."/>
            <person name="Ohm R.A."/>
            <person name="Salamov A.A."/>
            <person name="Grigoriev I.V."/>
            <person name="Spatafora J.W."/>
            <person name="Berbee M.L."/>
        </authorList>
    </citation>
    <scope>NUCLEOTIDE SEQUENCE [LARGE SCALE GENOMIC DNA]</scope>
    <source>
        <strain evidence="11 12">NRRL 1564</strain>
    </source>
</reference>
<dbReference type="GO" id="GO:0000166">
    <property type="term" value="F:nucleotide binding"/>
    <property type="evidence" value="ECO:0007669"/>
    <property type="project" value="InterPro"/>
</dbReference>
<dbReference type="PROSITE" id="PS00116">
    <property type="entry name" value="DNA_POLYMERASE_B"/>
    <property type="match status" value="1"/>
</dbReference>
<comment type="catalytic activity">
    <reaction evidence="9">
        <text>DNA(n) + a 2'-deoxyribonucleoside 5'-triphosphate = DNA(n+1) + diphosphate</text>
        <dbReference type="Rhea" id="RHEA:22508"/>
        <dbReference type="Rhea" id="RHEA-COMP:17339"/>
        <dbReference type="Rhea" id="RHEA-COMP:17340"/>
        <dbReference type="ChEBI" id="CHEBI:33019"/>
        <dbReference type="ChEBI" id="CHEBI:61560"/>
        <dbReference type="ChEBI" id="CHEBI:173112"/>
        <dbReference type="EC" id="2.7.7.7"/>
    </reaction>
</comment>
<proteinExistence type="inferred from homology"/>
<comment type="similarity">
    <text evidence="1">Belongs to the DNA polymerase type-B family.</text>
</comment>
<keyword evidence="4" id="KW-0808">Transferase</keyword>
<dbReference type="InterPro" id="IPR023211">
    <property type="entry name" value="DNA_pol_palm_dom_sf"/>
</dbReference>
<dbReference type="EMBL" id="KZ303667">
    <property type="protein sequence ID" value="PIA12550.1"/>
    <property type="molecule type" value="Genomic_DNA"/>
</dbReference>
<dbReference type="InterPro" id="IPR012337">
    <property type="entry name" value="RNaseH-like_sf"/>
</dbReference>
<evidence type="ECO:0000313" key="11">
    <source>
        <dbReference type="EMBL" id="PIA12550.1"/>
    </source>
</evidence>
<dbReference type="GO" id="GO:0006260">
    <property type="term" value="P:DNA replication"/>
    <property type="evidence" value="ECO:0007669"/>
    <property type="project" value="UniProtKB-KW"/>
</dbReference>
<evidence type="ECO:0000256" key="6">
    <source>
        <dbReference type="ARBA" id="ARBA00022705"/>
    </source>
</evidence>
<dbReference type="InterPro" id="IPR036397">
    <property type="entry name" value="RNaseH_sf"/>
</dbReference>
<name>A0A2G5B0L1_COERN</name>
<evidence type="ECO:0000256" key="8">
    <source>
        <dbReference type="ARBA" id="ARBA00023125"/>
    </source>
</evidence>
<evidence type="ECO:0000256" key="9">
    <source>
        <dbReference type="ARBA" id="ARBA00049244"/>
    </source>
</evidence>
<organism evidence="11 12">
    <name type="scientific">Coemansia reversa (strain ATCC 12441 / NRRL 1564)</name>
    <dbReference type="NCBI Taxonomy" id="763665"/>
    <lineage>
        <taxon>Eukaryota</taxon>
        <taxon>Fungi</taxon>
        <taxon>Fungi incertae sedis</taxon>
        <taxon>Zoopagomycota</taxon>
        <taxon>Kickxellomycotina</taxon>
        <taxon>Kickxellomycetes</taxon>
        <taxon>Kickxellales</taxon>
        <taxon>Kickxellaceae</taxon>
        <taxon>Coemansia</taxon>
    </lineage>
</organism>
<dbReference type="GO" id="GO:0003677">
    <property type="term" value="F:DNA binding"/>
    <property type="evidence" value="ECO:0007669"/>
    <property type="project" value="UniProtKB-KW"/>
</dbReference>
<dbReference type="SUPFAM" id="SSF56672">
    <property type="entry name" value="DNA/RNA polymerases"/>
    <property type="match status" value="1"/>
</dbReference>
<dbReference type="Gene3D" id="3.30.420.10">
    <property type="entry name" value="Ribonuclease H-like superfamily/Ribonuclease H"/>
    <property type="match status" value="1"/>
</dbReference>
<keyword evidence="8" id="KW-0238">DNA-binding</keyword>
<dbReference type="OrthoDB" id="5871067at2759"/>
<keyword evidence="7" id="KW-0239">DNA-directed DNA polymerase</keyword>
<dbReference type="GO" id="GO:0003887">
    <property type="term" value="F:DNA-directed DNA polymerase activity"/>
    <property type="evidence" value="ECO:0007669"/>
    <property type="project" value="UniProtKB-KW"/>
</dbReference>
<accession>A0A2G5B0L1</accession>
<evidence type="ECO:0000256" key="1">
    <source>
        <dbReference type="ARBA" id="ARBA00005755"/>
    </source>
</evidence>
<sequence>MRLNDFNLFTANEKNVNCVQQCIEYLGYKYVGKSIEDTITDKKVVKYHPIDVSMDQVQKMDDLVMVYGFDNTTDCKNVVRVIECGDHMGLITKMWNRPIKNVVTNRKLNVSSTKKCVEIFVDIESFEDTNHNQVPYLICWQIVNSGIVSDVRYETMEGCVEKFVDKVLEEHKGSEIIMYAWYGSGYDYQHIFKYLKRHSLRDETFIRNNQIIYAKLIFNKMVIHLKDPYLFILCGLGKAAKAFGVTAKGEFPHQLVKGWGNLDEVLKRWYFIREDFQDTYDESGKSILITAKTWKEFEEGENHMSILQKAIEYCIIDVIAMQQIWVKFASTVKTELGVEIDVNTFTLSQLSMKLMLSNLPKGIKLTIPDRSDYDFIKRGIYGGRVVAKNGAYEEDILYADVVSLYPSAMRLLEHGYGHATKVKEINWSKHGIYEVELTCNSKPSDYMEFLPFRESSTTGEASSNLNRGGKLSYTWRSKWIGVYSTYDLLIAKDQGYSVKCLEGIEYAYVGYLFNNFIDKLFKLKSESTGVIRMVAKIALNGGGYGKFVQKPIEINSIIVPKTTLQQFFENEDGDGKVIIGKQRVNKPKFYDIDSDEWEKMVIESEGEVRYATQIGVSILSGSRYRLYMLIKQIKSIAPGIDIVYSDTDSIFIRKKSLGGIDISKYFGKQLGQLDNTVDGSLNNIINKIYIAGPKMYGYEYYDQNGIPQNTLRLKGVPAKMVTLDQLKHMVSAKNNSVIYSMMQMRKNIINVKNAYIDKTVKQT</sequence>
<feature type="domain" description="DNA-directed DNA polymerase family B mitochondria/virus" evidence="10">
    <location>
        <begin position="173"/>
        <end position="635"/>
    </location>
</feature>
<keyword evidence="12" id="KW-1185">Reference proteome</keyword>
<keyword evidence="5" id="KW-0548">Nucleotidyltransferase</keyword>
<evidence type="ECO:0000259" key="10">
    <source>
        <dbReference type="Pfam" id="PF03175"/>
    </source>
</evidence>
<protein>
    <recommendedName>
        <fullName evidence="3">Probable DNA polymerase</fullName>
        <ecNumber evidence="2">2.7.7.7</ecNumber>
    </recommendedName>
</protein>
<keyword evidence="6" id="KW-0235">DNA replication</keyword>
<dbReference type="InterPro" id="IPR043502">
    <property type="entry name" value="DNA/RNA_pol_sf"/>
</dbReference>
<dbReference type="Proteomes" id="UP000242474">
    <property type="component" value="Unassembled WGS sequence"/>
</dbReference>
<evidence type="ECO:0000256" key="7">
    <source>
        <dbReference type="ARBA" id="ARBA00022932"/>
    </source>
</evidence>